<keyword evidence="2" id="KW-0378">Hydrolase</keyword>
<feature type="region of interest" description="Disordered" evidence="4">
    <location>
        <begin position="1740"/>
        <end position="1877"/>
    </location>
</feature>
<feature type="compositionally biased region" description="Polar residues" evidence="4">
    <location>
        <begin position="544"/>
        <end position="555"/>
    </location>
</feature>
<feature type="compositionally biased region" description="Basic and acidic residues" evidence="4">
    <location>
        <begin position="1782"/>
        <end position="1796"/>
    </location>
</feature>
<feature type="region of interest" description="Disordered" evidence="4">
    <location>
        <begin position="850"/>
        <end position="873"/>
    </location>
</feature>
<feature type="compositionally biased region" description="Basic and acidic residues" evidence="4">
    <location>
        <begin position="2373"/>
        <end position="2383"/>
    </location>
</feature>
<feature type="region of interest" description="Disordered" evidence="4">
    <location>
        <begin position="428"/>
        <end position="466"/>
    </location>
</feature>
<dbReference type="GO" id="GO:0005634">
    <property type="term" value="C:nucleus"/>
    <property type="evidence" value="ECO:0007669"/>
    <property type="project" value="UniProtKB-SubCell"/>
</dbReference>
<evidence type="ECO:0000259" key="5">
    <source>
        <dbReference type="SMART" id="SM01314"/>
    </source>
</evidence>
<feature type="compositionally biased region" description="Basic and acidic residues" evidence="4">
    <location>
        <begin position="2347"/>
        <end position="2361"/>
    </location>
</feature>
<feature type="compositionally biased region" description="Polar residues" evidence="4">
    <location>
        <begin position="1240"/>
        <end position="1257"/>
    </location>
</feature>
<feature type="region of interest" description="Disordered" evidence="4">
    <location>
        <begin position="2134"/>
        <end position="2170"/>
    </location>
</feature>
<feature type="compositionally biased region" description="Basic and acidic residues" evidence="4">
    <location>
        <begin position="1763"/>
        <end position="1775"/>
    </location>
</feature>
<feature type="region of interest" description="Disordered" evidence="4">
    <location>
        <begin position="512"/>
        <end position="580"/>
    </location>
</feature>
<dbReference type="InterPro" id="IPR049730">
    <property type="entry name" value="SNF2/RAD54-like_C"/>
</dbReference>
<evidence type="ECO:0000313" key="7">
    <source>
        <dbReference type="Proteomes" id="UP001189624"/>
    </source>
</evidence>
<feature type="region of interest" description="Disordered" evidence="4">
    <location>
        <begin position="2344"/>
        <end position="2392"/>
    </location>
</feature>
<keyword evidence="7" id="KW-1185">Reference proteome</keyword>
<evidence type="ECO:0000256" key="1">
    <source>
        <dbReference type="ARBA" id="ARBA00004123"/>
    </source>
</evidence>
<name>A0AA86SEM4_9FABA</name>
<dbReference type="EMBL" id="OY731400">
    <property type="protein sequence ID" value="CAJ1941112.1"/>
    <property type="molecule type" value="Genomic_DNA"/>
</dbReference>
<dbReference type="GO" id="GO:0042393">
    <property type="term" value="F:histone binding"/>
    <property type="evidence" value="ECO:0007669"/>
    <property type="project" value="InterPro"/>
</dbReference>
<dbReference type="Pfam" id="PF14619">
    <property type="entry name" value="SnAC"/>
    <property type="match status" value="1"/>
</dbReference>
<dbReference type="SUPFAM" id="SSF52540">
    <property type="entry name" value="P-loop containing nucleoside triphosphate hydrolases"/>
    <property type="match status" value="1"/>
</dbReference>
<feature type="compositionally biased region" description="Polar residues" evidence="4">
    <location>
        <begin position="526"/>
        <end position="535"/>
    </location>
</feature>
<feature type="compositionally biased region" description="Polar residues" evidence="4">
    <location>
        <begin position="857"/>
        <end position="867"/>
    </location>
</feature>
<dbReference type="PANTHER" id="PTHR10799">
    <property type="entry name" value="SNF2/RAD54 HELICASE FAMILY"/>
    <property type="match status" value="1"/>
</dbReference>
<feature type="compositionally biased region" description="Polar residues" evidence="4">
    <location>
        <begin position="744"/>
        <end position="764"/>
    </location>
</feature>
<feature type="region of interest" description="Disordered" evidence="4">
    <location>
        <begin position="275"/>
        <end position="355"/>
    </location>
</feature>
<evidence type="ECO:0000256" key="4">
    <source>
        <dbReference type="SAM" id="MobiDB-lite"/>
    </source>
</evidence>
<organism evidence="6 7">
    <name type="scientific">Sphenostylis stenocarpa</name>
    <dbReference type="NCBI Taxonomy" id="92480"/>
    <lineage>
        <taxon>Eukaryota</taxon>
        <taxon>Viridiplantae</taxon>
        <taxon>Streptophyta</taxon>
        <taxon>Embryophyta</taxon>
        <taxon>Tracheophyta</taxon>
        <taxon>Spermatophyta</taxon>
        <taxon>Magnoliopsida</taxon>
        <taxon>eudicotyledons</taxon>
        <taxon>Gunneridae</taxon>
        <taxon>Pentapetalae</taxon>
        <taxon>rosids</taxon>
        <taxon>fabids</taxon>
        <taxon>Fabales</taxon>
        <taxon>Fabaceae</taxon>
        <taxon>Papilionoideae</taxon>
        <taxon>50 kb inversion clade</taxon>
        <taxon>NPAAA clade</taxon>
        <taxon>indigoferoid/millettioid clade</taxon>
        <taxon>Phaseoleae</taxon>
        <taxon>Sphenostylis</taxon>
    </lineage>
</organism>
<dbReference type="Gramene" id="rna-AYBTSS11_LOCUS10092">
    <property type="protein sequence ID" value="CAJ1941112.1"/>
    <property type="gene ID" value="gene-AYBTSS11_LOCUS10092"/>
</dbReference>
<dbReference type="GO" id="GO:0016787">
    <property type="term" value="F:hydrolase activity"/>
    <property type="evidence" value="ECO:0007669"/>
    <property type="project" value="UniProtKB-KW"/>
</dbReference>
<comment type="subcellular location">
    <subcellularLocation>
        <location evidence="1">Nucleus</location>
    </subcellularLocation>
</comment>
<sequence length="2392" mass="254372">MAQVCEEVAAQQLMQERGQAGGVGVNLQAADTVDLQAQARAHRIGQKRDVLVLRFETFSADMDFAMHVSFDRDSFRGVHSLICTVVQTVEEQVRASAEHKLGVANQSITAGFFDNNTSAEDRREYLEALLRECKKEEAAPVLDDDALNDVLARSETELDIFEAVDKKRKEDEQATWKKLVHGQTADGSDLIPPLPARLVTDEDLKQFYEAMKISDVPKGAVESSGVKRKGGYLGGLDTQQYGRGKRAREVRSYEEQWTEEEFEKMCQVEAPDSPKVKEGAEMSYPTNTSSSVVSTSNSQPMAVPPEAPTLPSVESLPVQQVKEITPPAKRGRGRPKRIASDKSPAVMGPPLTSGTAEVDTQLQKGIGFGHLAPPASDSVAHSAEVTSVNAPAQQSDTGVAPNAHPAIPVPTIPPNSQVAAIPVSVPIQARGQGRKSHGSEGIRRRGKKQAMIPPLIPGNSVGPDQKVNEKLENKMVSPSGQPISQSETAPSFAAVPYPPSASLNSGKDLLGAGTVLNSQAPPPLPSNTTLVQTAPTYPPEQMPSKGQNQKSQTGVSRRRGKKQAPVPDVLHQSANLPISSGSMLSEKATELQSLQANNVQELKCVVQDQASQNLVDQDLKSLQGSDDSAKQTVITSSCQDSMIKSPGQDPEVMDPDVHDASVKVVKSSEITSSKIDEVCNSGSEIPFVTTVPVTDVTKDQPSCGIMQNQIVETSKARPSLVDTPTGGETTDSISKSLDPVTSKIVPSTLSTIYPSPPASESTHPGPTESMPAKRQGRKIQNRAEPARRRGKKSASVLPVVPDAVTGQDSKSSHHAHNSSGDSLQGKATTNISQSQAFEILLPSGVVIHDSKRKDRATNSTHNKQQKVSRIDGAPISTDKISVHDVARVMKEVFSATCLPKPKAHDSAGSEDNNTTVVHVTTKAAVDASNNQILEDKARSDITTSGATCPPSDVVVIVHEKQSKVASKMQNLEGKANLDMPTAGEHSLSSDDKEKAEQTQHCVEISTTGCKIALDTNPNTAQKTDGSPQRVSTSDIDTCSLTSDVVVNVHEKQSKVASKMQSLEGKTNLDMPTADEHSLPSDVKEKAEQTHHCVESSTTGCKIALDTTLNTAQITDGSPVRLPTSDLNIDTCGHQMHTSSCAGSLVVINHKLGNQSDFSEECSRSSPLDICGAGYLPTPSELNTSSNNVSSQADMCTQSHSPTNEPPDITEQISTEKLDPSEPSLTSTSLACVDSSGSLVQTENLGDQPQMTSASPATDPSPRTLIVSSISEHTEVKNETECTTKASTELSSYERIVSCKILDSQLLEPENPITVGYDSQKALEPSIKQCSESASEMEDPVGLEAIQTQKHSDSVEPADLPGSPLIESCSKSLCEEKKDDANSMSEQHQSCVAKSINIDLVSQENIVLLNPIDNGEIYSSEACQMDMDTSDRLAMPQPSDLEAVGNDLIGSSAFGSLVEGAISEAAVLHQSTLVEEQTRSFAVTSLGTSSEPPLEESMEKVVRNNSGVQEGVKVDEVEPDVLMDSSISQAVLVKHDVFQENMNLSSHPISKEENIDGSTPRSVSISTSPSNELKDSNLELGDKYVSPVGDSQIGSEDNILKSLDLVSSPSVRKEEGISSTSDIDFSEGHSISLRVPVCSDDLLGKLKEHQLITVPNAVEPSSSQLKEEEKIGVSSDSTFVVRSISEKGMEGSGLLQEDPVVEINNVLSDSPMIVAHSVEAQVSLVKGDSSEIKITDQIDVSQASENDSERLTSKSLDDPSCLQTEKDANMLSDKDPFCSSLGPDEKDSAIENSRDGIMDPVANPLLHQKSECSESEKVDEMKTSDVGWVDPGPMAKNTDLPSSLVEQDKTDVSYESPLTAAEPNSSLTEDNCEVANEASNASEAKIGNQMGASDVAGVNTEQFSSSDIIEPSSSLIIEDNKIVLISDKIPQLSVPLLMETNDCLTAEGGCKDGSEGPSTNPVLLQELINNSEAEMCNQRNAQVGGIPGDDDIASEGKREVEMFSDEGPPGIFETQVESGGMADSEDRTDGKSCATDMENVSEVPNPSVSVEKMEGLSNEGIVGSEARIQVSEDCEVVMGDGVDVTPDCLDPSVSVGKDSEDGRDIKCCATEMENVSEVPNPSVSVEKMEGLSNEGIVGSQARAQVSEDSEAVMGDGIDVTPDCLDPSVSVEKDSEDRIDIKSFATEMENISEVSSPSVSVEKVKGLSNEGIVGCQSRMQVSENSEAVMEDGIDVTPDCLDPSSSVENVVGLSQEGLVCSRASGVVTGHGIDVTPDCLTVPETVSSGGASSPCSSAVGSEHVDNLSEKDVVGNSVAKLDTKESEAVVCNQENQVVQEKALEDMELGNLSEKDLDGNTEAKLDSEQSEAGVCNQENQEKAMKDIEKSTPAAEGSS</sequence>
<feature type="compositionally biased region" description="Polar residues" evidence="4">
    <location>
        <begin position="726"/>
        <end position="735"/>
    </location>
</feature>
<feature type="compositionally biased region" description="Basic and acidic residues" evidence="4">
    <location>
        <begin position="1807"/>
        <end position="1822"/>
    </location>
</feature>
<proteinExistence type="predicted"/>
<feature type="region of interest" description="Disordered" evidence="4">
    <location>
        <begin position="714"/>
        <end position="826"/>
    </location>
</feature>
<evidence type="ECO:0000256" key="2">
    <source>
        <dbReference type="ARBA" id="ARBA00022801"/>
    </source>
</evidence>
<keyword evidence="3" id="KW-0539">Nucleus</keyword>
<feature type="region of interest" description="Disordered" evidence="4">
    <location>
        <begin position="1181"/>
        <end position="1209"/>
    </location>
</feature>
<feature type="region of interest" description="Disordered" evidence="4">
    <location>
        <begin position="972"/>
        <end position="999"/>
    </location>
</feature>
<reference evidence="6" key="1">
    <citation type="submission" date="2023-10" db="EMBL/GenBank/DDBJ databases">
        <authorList>
            <person name="Domelevo Entfellner J.-B."/>
        </authorList>
    </citation>
    <scope>NUCLEOTIDE SEQUENCE</scope>
</reference>
<dbReference type="InterPro" id="IPR029295">
    <property type="entry name" value="SnAC"/>
</dbReference>
<evidence type="ECO:0000313" key="6">
    <source>
        <dbReference type="EMBL" id="CAJ1941112.1"/>
    </source>
</evidence>
<dbReference type="Proteomes" id="UP001189624">
    <property type="component" value="Chromosome 3"/>
</dbReference>
<feature type="compositionally biased region" description="Basic and acidic residues" evidence="4">
    <location>
        <begin position="1746"/>
        <end position="1756"/>
    </location>
</feature>
<dbReference type="CDD" id="cd18793">
    <property type="entry name" value="SF2_C_SNF"/>
    <property type="match status" value="1"/>
</dbReference>
<accession>A0AA86SEM4</accession>
<feature type="compositionally biased region" description="Low complexity" evidence="4">
    <location>
        <begin position="286"/>
        <end position="298"/>
    </location>
</feature>
<protein>
    <recommendedName>
        <fullName evidence="5">Snf2 ATP coupling domain-containing protein</fullName>
    </recommendedName>
</protein>
<feature type="compositionally biased region" description="Polar residues" evidence="4">
    <location>
        <begin position="1555"/>
        <end position="1570"/>
    </location>
</feature>
<dbReference type="Gene3D" id="3.40.50.300">
    <property type="entry name" value="P-loop containing nucleotide triphosphate hydrolases"/>
    <property type="match status" value="1"/>
</dbReference>
<dbReference type="InterPro" id="IPR027417">
    <property type="entry name" value="P-loop_NTPase"/>
</dbReference>
<evidence type="ECO:0000256" key="3">
    <source>
        <dbReference type="ARBA" id="ARBA00023242"/>
    </source>
</evidence>
<dbReference type="SMART" id="SM01314">
    <property type="entry name" value="SnAC"/>
    <property type="match status" value="1"/>
</dbReference>
<feature type="region of interest" description="Disordered" evidence="4">
    <location>
        <begin position="1240"/>
        <end position="1262"/>
    </location>
</feature>
<feature type="region of interest" description="Disordered" evidence="4">
    <location>
        <begin position="1543"/>
        <end position="1575"/>
    </location>
</feature>
<feature type="region of interest" description="Disordered" evidence="4">
    <location>
        <begin position="2014"/>
        <end position="2044"/>
    </location>
</feature>
<feature type="compositionally biased region" description="Polar residues" evidence="4">
    <location>
        <begin position="817"/>
        <end position="826"/>
    </location>
</feature>
<gene>
    <name evidence="6" type="ORF">AYBTSS11_LOCUS10092</name>
</gene>
<feature type="compositionally biased region" description="Basic and acidic residues" evidence="4">
    <location>
        <begin position="987"/>
        <end position="997"/>
    </location>
</feature>
<feature type="domain" description="Snf2 ATP coupling" evidence="5">
    <location>
        <begin position="166"/>
        <end position="263"/>
    </location>
</feature>
<feature type="compositionally biased region" description="Polar residues" evidence="4">
    <location>
        <begin position="1181"/>
        <end position="1202"/>
    </location>
</feature>